<dbReference type="GO" id="GO:0005506">
    <property type="term" value="F:iron ion binding"/>
    <property type="evidence" value="ECO:0007669"/>
    <property type="project" value="InterPro"/>
</dbReference>
<dbReference type="InterPro" id="IPR036396">
    <property type="entry name" value="Cyt_P450_sf"/>
</dbReference>
<dbReference type="GO" id="GO:0004497">
    <property type="term" value="F:monooxygenase activity"/>
    <property type="evidence" value="ECO:0007669"/>
    <property type="project" value="UniProtKB-KW"/>
</dbReference>
<keyword evidence="6" id="KW-0479">Metal-binding</keyword>
<dbReference type="PRINTS" id="PR00463">
    <property type="entry name" value="EP450I"/>
</dbReference>
<dbReference type="SUPFAM" id="SSF48264">
    <property type="entry name" value="Cytochrome P450"/>
    <property type="match status" value="1"/>
</dbReference>
<dbReference type="EMBL" id="CM016558">
    <property type="protein sequence ID" value="TKW03002.1"/>
    <property type="molecule type" value="Genomic_DNA"/>
</dbReference>
<comment type="subcellular location">
    <subcellularLocation>
        <location evidence="2">Membrane</location>
        <topology evidence="2">Single-pass membrane protein</topology>
    </subcellularLocation>
</comment>
<evidence type="ECO:0000256" key="1">
    <source>
        <dbReference type="ARBA" id="ARBA00001971"/>
    </source>
</evidence>
<evidence type="ECO:0000256" key="8">
    <source>
        <dbReference type="ARBA" id="ARBA00023002"/>
    </source>
</evidence>
<dbReference type="Gene3D" id="1.10.630.10">
    <property type="entry name" value="Cytochrome P450"/>
    <property type="match status" value="1"/>
</dbReference>
<organism evidence="12 13">
    <name type="scientific">Setaria viridis</name>
    <name type="common">Green bristlegrass</name>
    <name type="synonym">Setaria italica subsp. viridis</name>
    <dbReference type="NCBI Taxonomy" id="4556"/>
    <lineage>
        <taxon>Eukaryota</taxon>
        <taxon>Viridiplantae</taxon>
        <taxon>Streptophyta</taxon>
        <taxon>Embryophyta</taxon>
        <taxon>Tracheophyta</taxon>
        <taxon>Spermatophyta</taxon>
        <taxon>Magnoliopsida</taxon>
        <taxon>Liliopsida</taxon>
        <taxon>Poales</taxon>
        <taxon>Poaceae</taxon>
        <taxon>PACMAD clade</taxon>
        <taxon>Panicoideae</taxon>
        <taxon>Panicodae</taxon>
        <taxon>Paniceae</taxon>
        <taxon>Cenchrinae</taxon>
        <taxon>Setaria</taxon>
    </lineage>
</organism>
<comment type="similarity">
    <text evidence="3">Belongs to the cytochrome P450 family.</text>
</comment>
<dbReference type="Gramene" id="TKW03002">
    <property type="protein sequence ID" value="TKW03002"/>
    <property type="gene ID" value="SEVIR_7G042500v2"/>
</dbReference>
<dbReference type="PANTHER" id="PTHR47953:SF19">
    <property type="entry name" value="OS06G0641600 PROTEIN"/>
    <property type="match status" value="1"/>
</dbReference>
<evidence type="ECO:0000256" key="7">
    <source>
        <dbReference type="ARBA" id="ARBA00022989"/>
    </source>
</evidence>
<keyword evidence="11" id="KW-0472">Membrane</keyword>
<dbReference type="InterPro" id="IPR052306">
    <property type="entry name" value="CYP450_71D"/>
</dbReference>
<gene>
    <name evidence="12" type="ORF">SEVIR_7G042500v2</name>
</gene>
<accession>A0A4U6TMF2</accession>
<keyword evidence="10" id="KW-0503">Monooxygenase</keyword>
<proteinExistence type="inferred from homology"/>
<dbReference type="GO" id="GO:0020037">
    <property type="term" value="F:heme binding"/>
    <property type="evidence" value="ECO:0007669"/>
    <property type="project" value="InterPro"/>
</dbReference>
<keyword evidence="4" id="KW-0349">Heme</keyword>
<keyword evidence="13" id="KW-1185">Reference proteome</keyword>
<dbReference type="InterPro" id="IPR002401">
    <property type="entry name" value="Cyt_P450_E_grp-I"/>
</dbReference>
<keyword evidence="9" id="KW-0408">Iron</keyword>
<evidence type="ECO:0000313" key="12">
    <source>
        <dbReference type="EMBL" id="TKW03002.1"/>
    </source>
</evidence>
<protein>
    <recommendedName>
        <fullName evidence="14">Cytochrome P450</fullName>
    </recommendedName>
</protein>
<evidence type="ECO:0000256" key="5">
    <source>
        <dbReference type="ARBA" id="ARBA00022692"/>
    </source>
</evidence>
<keyword evidence="7" id="KW-1133">Transmembrane helix</keyword>
<sequence length="334" mass="37595">MLVIDLAVKYGGGFCVGDLLPSLRLVDVVTGLTRRLWRALRQLDAIFDKIIAEHEARREEKEMTTGDDDLLSVLLRMKAEGELQTIISVTSIKAILFISGEMLSNEILSLFFLCCLILAHRQADMLAGGTETTLSADEWIMSELTRNPEVMAKAQAEVRRALDGKSPQGHEGQMDKLSYTRMVIKEGMRLHTVFPLLLPRLCRETCEVGGFKVAKGCKVIINAWAIARSPAYWQDPEEFKPERFDNSDVDYIGSQLEFIPFGSGRRMRPGNTFGIAALEFIVARLLYYFDWSLPNGMRPDQLDMDMVVGSTMRRKNHLHLVASMYKEIPSASGI</sequence>
<dbReference type="AlphaFoldDB" id="A0A4U6TMF2"/>
<evidence type="ECO:0000256" key="10">
    <source>
        <dbReference type="ARBA" id="ARBA00023033"/>
    </source>
</evidence>
<dbReference type="FunFam" id="1.10.630.10:FF:000126">
    <property type="entry name" value="Predicted protein"/>
    <property type="match status" value="1"/>
</dbReference>
<name>A0A4U6TMF2_SETVI</name>
<dbReference type="Pfam" id="PF00067">
    <property type="entry name" value="p450"/>
    <property type="match status" value="1"/>
</dbReference>
<dbReference type="GO" id="GO:0016020">
    <property type="term" value="C:membrane"/>
    <property type="evidence" value="ECO:0007669"/>
    <property type="project" value="UniProtKB-SubCell"/>
</dbReference>
<evidence type="ECO:0000256" key="3">
    <source>
        <dbReference type="ARBA" id="ARBA00010617"/>
    </source>
</evidence>
<evidence type="ECO:0008006" key="14">
    <source>
        <dbReference type="Google" id="ProtNLM"/>
    </source>
</evidence>
<evidence type="ECO:0000256" key="9">
    <source>
        <dbReference type="ARBA" id="ARBA00023004"/>
    </source>
</evidence>
<keyword evidence="5" id="KW-0812">Transmembrane</keyword>
<dbReference type="OMA" id="SADEWIM"/>
<evidence type="ECO:0000256" key="11">
    <source>
        <dbReference type="ARBA" id="ARBA00023136"/>
    </source>
</evidence>
<evidence type="ECO:0000313" key="13">
    <source>
        <dbReference type="Proteomes" id="UP000298652"/>
    </source>
</evidence>
<dbReference type="PANTHER" id="PTHR47953">
    <property type="entry name" value="OS08G0105600 PROTEIN"/>
    <property type="match status" value="1"/>
</dbReference>
<dbReference type="Proteomes" id="UP000298652">
    <property type="component" value="Chromosome 7"/>
</dbReference>
<comment type="cofactor">
    <cofactor evidence="1">
        <name>heme</name>
        <dbReference type="ChEBI" id="CHEBI:30413"/>
    </cofactor>
</comment>
<evidence type="ECO:0000256" key="4">
    <source>
        <dbReference type="ARBA" id="ARBA00022617"/>
    </source>
</evidence>
<dbReference type="InterPro" id="IPR001128">
    <property type="entry name" value="Cyt_P450"/>
</dbReference>
<keyword evidence="8" id="KW-0560">Oxidoreductase</keyword>
<dbReference type="GO" id="GO:0016705">
    <property type="term" value="F:oxidoreductase activity, acting on paired donors, with incorporation or reduction of molecular oxygen"/>
    <property type="evidence" value="ECO:0007669"/>
    <property type="project" value="InterPro"/>
</dbReference>
<evidence type="ECO:0000256" key="2">
    <source>
        <dbReference type="ARBA" id="ARBA00004167"/>
    </source>
</evidence>
<reference evidence="12" key="1">
    <citation type="submission" date="2019-03" db="EMBL/GenBank/DDBJ databases">
        <title>WGS assembly of Setaria viridis.</title>
        <authorList>
            <person name="Huang P."/>
            <person name="Jenkins J."/>
            <person name="Grimwood J."/>
            <person name="Barry K."/>
            <person name="Healey A."/>
            <person name="Mamidi S."/>
            <person name="Sreedasyam A."/>
            <person name="Shu S."/>
            <person name="Feldman M."/>
            <person name="Wu J."/>
            <person name="Yu Y."/>
            <person name="Chen C."/>
            <person name="Johnson J."/>
            <person name="Rokhsar D."/>
            <person name="Baxter I."/>
            <person name="Schmutz J."/>
            <person name="Brutnell T."/>
            <person name="Kellogg E."/>
        </authorList>
    </citation>
    <scope>NUCLEOTIDE SEQUENCE [LARGE SCALE GENOMIC DNA]</scope>
</reference>
<evidence type="ECO:0000256" key="6">
    <source>
        <dbReference type="ARBA" id="ARBA00022723"/>
    </source>
</evidence>